<dbReference type="KEGG" id="nmv:NITMOv2_0584"/>
<name>A0A0K2G7W4_NITMO</name>
<keyword evidence="2" id="KW-1185">Reference proteome</keyword>
<gene>
    <name evidence="1" type="ORF">NITMOv2_0584</name>
</gene>
<evidence type="ECO:0000313" key="2">
    <source>
        <dbReference type="Proteomes" id="UP000069205"/>
    </source>
</evidence>
<sequence>MKRSHVSTACVLVWVSLMAGCAGKGEVRYLDLSIKPPSAQMAAAEPVKIVIEPFEDRRSEKGRIGMRSHLWGGVTYFDIAGERPGEFIAQTLADRLKTRGWHERAWNARVAPAGSATDADIVITGVVQDFSANAKSRVFSTVINTSSKLTIQAKNQADRSTTTRSVENSQTKTVFWFSEDDVEELLAATLKDGIDRLIADTMIEQRSLRPAH</sequence>
<dbReference type="EMBL" id="CP011801">
    <property type="protein sequence ID" value="ALA57020.1"/>
    <property type="molecule type" value="Genomic_DNA"/>
</dbReference>
<dbReference type="OrthoDB" id="9783247at2"/>
<dbReference type="PROSITE" id="PS51257">
    <property type="entry name" value="PROKAR_LIPOPROTEIN"/>
    <property type="match status" value="1"/>
</dbReference>
<accession>A0A0K2G7W4</accession>
<dbReference type="PATRIC" id="fig|42253.5.peg.578"/>
<dbReference type="RefSeq" id="WP_053378425.1">
    <property type="nucleotide sequence ID" value="NZ_CP011801.1"/>
</dbReference>
<reference evidence="1 2" key="1">
    <citation type="journal article" date="2015" name="Proc. Natl. Acad. Sci. U.S.A.">
        <title>Expanded metabolic versatility of ubiquitous nitrite-oxidizing bacteria from the genus Nitrospira.</title>
        <authorList>
            <person name="Koch H."/>
            <person name="Lucker S."/>
            <person name="Albertsen M."/>
            <person name="Kitzinger K."/>
            <person name="Herbold C."/>
            <person name="Spieck E."/>
            <person name="Nielsen P.H."/>
            <person name="Wagner M."/>
            <person name="Daims H."/>
        </authorList>
    </citation>
    <scope>NUCLEOTIDE SEQUENCE [LARGE SCALE GENOMIC DNA]</scope>
    <source>
        <strain evidence="1 2">NSP M-1</strain>
    </source>
</reference>
<evidence type="ECO:0000313" key="1">
    <source>
        <dbReference type="EMBL" id="ALA57020.1"/>
    </source>
</evidence>
<dbReference type="STRING" id="42253.NITMOv2_0584"/>
<evidence type="ECO:0008006" key="3">
    <source>
        <dbReference type="Google" id="ProtNLM"/>
    </source>
</evidence>
<proteinExistence type="predicted"/>
<dbReference type="Proteomes" id="UP000069205">
    <property type="component" value="Chromosome"/>
</dbReference>
<dbReference type="InterPro" id="IPR005619">
    <property type="entry name" value="Uncharacterised_YajG"/>
</dbReference>
<dbReference type="Pfam" id="PF03923">
    <property type="entry name" value="Lipoprotein_16"/>
    <property type="match status" value="1"/>
</dbReference>
<protein>
    <recommendedName>
        <fullName evidence="3">Lipoprotein</fullName>
    </recommendedName>
</protein>
<organism evidence="1 2">
    <name type="scientific">Nitrospira moscoviensis</name>
    <dbReference type="NCBI Taxonomy" id="42253"/>
    <lineage>
        <taxon>Bacteria</taxon>
        <taxon>Pseudomonadati</taxon>
        <taxon>Nitrospirota</taxon>
        <taxon>Nitrospiria</taxon>
        <taxon>Nitrospirales</taxon>
        <taxon>Nitrospiraceae</taxon>
        <taxon>Nitrospira</taxon>
    </lineage>
</organism>
<dbReference type="AlphaFoldDB" id="A0A0K2G7W4"/>